<name>A0A392TUG0_9FABA</name>
<evidence type="ECO:0000313" key="2">
    <source>
        <dbReference type="EMBL" id="MCI64712.1"/>
    </source>
</evidence>
<comment type="caution">
    <text evidence="2">The sequence shown here is derived from an EMBL/GenBank/DDBJ whole genome shotgun (WGS) entry which is preliminary data.</text>
</comment>
<feature type="region of interest" description="Disordered" evidence="1">
    <location>
        <begin position="38"/>
        <end position="59"/>
    </location>
</feature>
<dbReference type="EMBL" id="LXQA010661581">
    <property type="protein sequence ID" value="MCI64712.1"/>
    <property type="molecule type" value="Genomic_DNA"/>
</dbReference>
<feature type="compositionally biased region" description="Low complexity" evidence="1">
    <location>
        <begin position="38"/>
        <end position="51"/>
    </location>
</feature>
<organism evidence="2 3">
    <name type="scientific">Trifolium medium</name>
    <dbReference type="NCBI Taxonomy" id="97028"/>
    <lineage>
        <taxon>Eukaryota</taxon>
        <taxon>Viridiplantae</taxon>
        <taxon>Streptophyta</taxon>
        <taxon>Embryophyta</taxon>
        <taxon>Tracheophyta</taxon>
        <taxon>Spermatophyta</taxon>
        <taxon>Magnoliopsida</taxon>
        <taxon>eudicotyledons</taxon>
        <taxon>Gunneridae</taxon>
        <taxon>Pentapetalae</taxon>
        <taxon>rosids</taxon>
        <taxon>fabids</taxon>
        <taxon>Fabales</taxon>
        <taxon>Fabaceae</taxon>
        <taxon>Papilionoideae</taxon>
        <taxon>50 kb inversion clade</taxon>
        <taxon>NPAAA clade</taxon>
        <taxon>Hologalegina</taxon>
        <taxon>IRL clade</taxon>
        <taxon>Trifolieae</taxon>
        <taxon>Trifolium</taxon>
    </lineage>
</organism>
<dbReference type="AlphaFoldDB" id="A0A392TUG0"/>
<proteinExistence type="predicted"/>
<dbReference type="Proteomes" id="UP000265520">
    <property type="component" value="Unassembled WGS sequence"/>
</dbReference>
<reference evidence="2 3" key="1">
    <citation type="journal article" date="2018" name="Front. Plant Sci.">
        <title>Red Clover (Trifolium pratense) and Zigzag Clover (T. medium) - A Picture of Genomic Similarities and Differences.</title>
        <authorList>
            <person name="Dluhosova J."/>
            <person name="Istvanek J."/>
            <person name="Nedelnik J."/>
            <person name="Repkova J."/>
        </authorList>
    </citation>
    <scope>NUCLEOTIDE SEQUENCE [LARGE SCALE GENOMIC DNA]</scope>
    <source>
        <strain evidence="3">cv. 10/8</strain>
        <tissue evidence="2">Leaf</tissue>
    </source>
</reference>
<sequence>RAAWTFILYTCAEGLRKSAGRGSSSTTFTAIAPASLASSAAAAPASGSTSYPPAPVLRH</sequence>
<evidence type="ECO:0000256" key="1">
    <source>
        <dbReference type="SAM" id="MobiDB-lite"/>
    </source>
</evidence>
<feature type="non-terminal residue" evidence="2">
    <location>
        <position position="1"/>
    </location>
</feature>
<protein>
    <submittedName>
        <fullName evidence="2">Uncharacterized protein</fullName>
    </submittedName>
</protein>
<evidence type="ECO:0000313" key="3">
    <source>
        <dbReference type="Proteomes" id="UP000265520"/>
    </source>
</evidence>
<accession>A0A392TUG0</accession>
<keyword evidence="3" id="KW-1185">Reference proteome</keyword>